<keyword evidence="1" id="KW-0547">Nucleotide-binding</keyword>
<keyword evidence="3" id="KW-0805">Transcription regulation</keyword>
<dbReference type="PROSITE" id="PS00688">
    <property type="entry name" value="SIGMA54_INTERACT_3"/>
    <property type="match status" value="1"/>
</dbReference>
<gene>
    <name evidence="6" type="ORF">FV139_12315</name>
</gene>
<dbReference type="FunFam" id="3.40.50.300:FF:000006">
    <property type="entry name" value="DNA-binding transcriptional regulator NtrC"/>
    <property type="match status" value="1"/>
</dbReference>
<dbReference type="Pfam" id="PF00158">
    <property type="entry name" value="Sigma54_activat"/>
    <property type="match status" value="1"/>
</dbReference>
<evidence type="ECO:0000313" key="6">
    <source>
        <dbReference type="EMBL" id="TXS92754.1"/>
    </source>
</evidence>
<dbReference type="AlphaFoldDB" id="A0A5C8ZYF5"/>
<dbReference type="PANTHER" id="PTHR32071:SF121">
    <property type="entry name" value="SIGMA L-DEPENDENT TRANSCRIPTIONAL REGULATOR YQIR-RELATED"/>
    <property type="match status" value="1"/>
</dbReference>
<dbReference type="Gene3D" id="1.10.10.60">
    <property type="entry name" value="Homeodomain-like"/>
    <property type="match status" value="1"/>
</dbReference>
<dbReference type="InterPro" id="IPR003593">
    <property type="entry name" value="AAA+_ATPase"/>
</dbReference>
<dbReference type="PROSITE" id="PS00675">
    <property type="entry name" value="SIGMA54_INTERACT_1"/>
    <property type="match status" value="1"/>
</dbReference>
<comment type="caution">
    <text evidence="6">The sequence shown here is derived from an EMBL/GenBank/DDBJ whole genome shotgun (WGS) entry which is preliminary data.</text>
</comment>
<dbReference type="GO" id="GO:0005524">
    <property type="term" value="F:ATP binding"/>
    <property type="evidence" value="ECO:0007669"/>
    <property type="project" value="UniProtKB-KW"/>
</dbReference>
<dbReference type="Pfam" id="PF02954">
    <property type="entry name" value="HTH_8"/>
    <property type="match status" value="1"/>
</dbReference>
<keyword evidence="2" id="KW-0067">ATP-binding</keyword>
<proteinExistence type="predicted"/>
<dbReference type="GO" id="GO:0006355">
    <property type="term" value="P:regulation of DNA-templated transcription"/>
    <property type="evidence" value="ECO:0007669"/>
    <property type="project" value="InterPro"/>
</dbReference>
<organism evidence="6 7">
    <name type="scientific">Parahaliea maris</name>
    <dbReference type="NCBI Taxonomy" id="2716870"/>
    <lineage>
        <taxon>Bacteria</taxon>
        <taxon>Pseudomonadati</taxon>
        <taxon>Pseudomonadota</taxon>
        <taxon>Gammaproteobacteria</taxon>
        <taxon>Cellvibrionales</taxon>
        <taxon>Halieaceae</taxon>
        <taxon>Parahaliea</taxon>
    </lineage>
</organism>
<dbReference type="RefSeq" id="WP_148068757.1">
    <property type="nucleotide sequence ID" value="NZ_VRZA01000004.1"/>
</dbReference>
<dbReference type="Proteomes" id="UP000321039">
    <property type="component" value="Unassembled WGS sequence"/>
</dbReference>
<dbReference type="PANTHER" id="PTHR32071">
    <property type="entry name" value="TRANSCRIPTIONAL REGULATORY PROTEIN"/>
    <property type="match status" value="1"/>
</dbReference>
<evidence type="ECO:0000256" key="3">
    <source>
        <dbReference type="ARBA" id="ARBA00023015"/>
    </source>
</evidence>
<evidence type="ECO:0000313" key="7">
    <source>
        <dbReference type="Proteomes" id="UP000321039"/>
    </source>
</evidence>
<dbReference type="InterPro" id="IPR025662">
    <property type="entry name" value="Sigma_54_int_dom_ATP-bd_1"/>
</dbReference>
<dbReference type="InterPro" id="IPR009057">
    <property type="entry name" value="Homeodomain-like_sf"/>
</dbReference>
<evidence type="ECO:0000259" key="5">
    <source>
        <dbReference type="PROSITE" id="PS50045"/>
    </source>
</evidence>
<dbReference type="InterPro" id="IPR002078">
    <property type="entry name" value="Sigma_54_int"/>
</dbReference>
<dbReference type="SMART" id="SM00382">
    <property type="entry name" value="AAA"/>
    <property type="match status" value="1"/>
</dbReference>
<sequence>MTKEALVCWVGGRDLDASRGISDKPGPILSTLKERPHAKVHLLYNYDRDEVHAYGDWLGAQVNVEIHLHEADLSTPVHYGDIYQAASKLMKALSAEISFEDMSVLISPGTPQMQTIWILMCKTAFPAAMLEASEEQGITDFIMPFDIAADYIPNIRAESDANLRRMAAGQAATPPAFESIIRQSPLMNAQIMKAEKIAKRDIPVLILGESGTGKEMFAEAIHESSSRADSEFVVVNCGAIPQDLADSELFGHKKGAFTGAVADRVGRFQEADGGTIFLDEFGELPADTQVRLLRVLNDGTFTRVGDKGRIKVDVRVIAATNRDLMAEVVEGQFREDLFYRIAVGIINLPSLREREGDLMLLTDKFLKDINEAELDLDSGYKHKKLSAKAINVMKSHGWPGNVRELQASLTRAAVWSVGETITEREMREALLERPAKAGDLLGRSLDNSFDIQDVIKELKRHYIKKALAETGNNKTKSAEKLGLNNYQTLNKWIEDVGLKE</sequence>
<feature type="domain" description="Sigma-54 factor interaction" evidence="5">
    <location>
        <begin position="180"/>
        <end position="414"/>
    </location>
</feature>
<keyword evidence="7" id="KW-1185">Reference proteome</keyword>
<reference evidence="6 7" key="1">
    <citation type="submission" date="2019-08" db="EMBL/GenBank/DDBJ databases">
        <title>Parahaliea maris sp. nov., isolated from the surface seawater.</title>
        <authorList>
            <person name="Liu Y."/>
        </authorList>
    </citation>
    <scope>NUCLEOTIDE SEQUENCE [LARGE SCALE GENOMIC DNA]</scope>
    <source>
        <strain evidence="6 7">HSLHS9</strain>
    </source>
</reference>
<dbReference type="Pfam" id="PF25601">
    <property type="entry name" value="AAA_lid_14"/>
    <property type="match status" value="1"/>
</dbReference>
<dbReference type="Gene3D" id="3.40.50.300">
    <property type="entry name" value="P-loop containing nucleotide triphosphate hydrolases"/>
    <property type="match status" value="1"/>
</dbReference>
<evidence type="ECO:0000256" key="1">
    <source>
        <dbReference type="ARBA" id="ARBA00022741"/>
    </source>
</evidence>
<accession>A0A5C8ZYF5</accession>
<keyword evidence="4" id="KW-0804">Transcription</keyword>
<name>A0A5C8ZYF5_9GAMM</name>
<dbReference type="EMBL" id="VRZA01000004">
    <property type="protein sequence ID" value="TXS92754.1"/>
    <property type="molecule type" value="Genomic_DNA"/>
</dbReference>
<dbReference type="Gene3D" id="1.10.8.60">
    <property type="match status" value="1"/>
</dbReference>
<dbReference type="PROSITE" id="PS50045">
    <property type="entry name" value="SIGMA54_INTERACT_4"/>
    <property type="match status" value="1"/>
</dbReference>
<protein>
    <submittedName>
        <fullName evidence="6">Sigma-54-dependent Fis family transcriptional regulator</fullName>
    </submittedName>
</protein>
<evidence type="ECO:0000256" key="4">
    <source>
        <dbReference type="ARBA" id="ARBA00023163"/>
    </source>
</evidence>
<dbReference type="InterPro" id="IPR025944">
    <property type="entry name" value="Sigma_54_int_dom_CS"/>
</dbReference>
<dbReference type="CDD" id="cd00009">
    <property type="entry name" value="AAA"/>
    <property type="match status" value="1"/>
</dbReference>
<dbReference type="SUPFAM" id="SSF52540">
    <property type="entry name" value="P-loop containing nucleoside triphosphate hydrolases"/>
    <property type="match status" value="1"/>
</dbReference>
<dbReference type="InterPro" id="IPR002197">
    <property type="entry name" value="HTH_Fis"/>
</dbReference>
<evidence type="ECO:0000256" key="2">
    <source>
        <dbReference type="ARBA" id="ARBA00022840"/>
    </source>
</evidence>
<dbReference type="InterPro" id="IPR058031">
    <property type="entry name" value="AAA_lid_NorR"/>
</dbReference>
<dbReference type="InterPro" id="IPR027417">
    <property type="entry name" value="P-loop_NTPase"/>
</dbReference>
<dbReference type="SUPFAM" id="SSF46689">
    <property type="entry name" value="Homeodomain-like"/>
    <property type="match status" value="1"/>
</dbReference>